<accession>A0AAW5E3I5</accession>
<reference evidence="1" key="1">
    <citation type="submission" date="2022-02" db="EMBL/GenBank/DDBJ databases">
        <title>Fredinandcohnia quinoae sp. nov. isolated from Chenopodium quinoa seeds.</title>
        <authorList>
            <person name="Saati-Santamaria Z."/>
            <person name="Flores-Felix J.D."/>
            <person name="Igual J.M."/>
            <person name="Velazquez E."/>
            <person name="Garcia-Fraile P."/>
            <person name="Martinez-Molina E."/>
        </authorList>
    </citation>
    <scope>NUCLEOTIDE SEQUENCE</scope>
    <source>
        <strain evidence="1">SECRCQ15</strain>
    </source>
</reference>
<organism evidence="1 2">
    <name type="scientific">Fredinandcohnia quinoae</name>
    <dbReference type="NCBI Taxonomy" id="2918902"/>
    <lineage>
        <taxon>Bacteria</taxon>
        <taxon>Bacillati</taxon>
        <taxon>Bacillota</taxon>
        <taxon>Bacilli</taxon>
        <taxon>Bacillales</taxon>
        <taxon>Bacillaceae</taxon>
        <taxon>Fredinandcohnia</taxon>
    </lineage>
</organism>
<dbReference type="AlphaFoldDB" id="A0AAW5E3I5"/>
<protein>
    <submittedName>
        <fullName evidence="1">Uncharacterized protein</fullName>
    </submittedName>
</protein>
<gene>
    <name evidence="1" type="ORF">MJG50_12305</name>
</gene>
<comment type="caution">
    <text evidence="1">The sequence shown here is derived from an EMBL/GenBank/DDBJ whole genome shotgun (WGS) entry which is preliminary data.</text>
</comment>
<evidence type="ECO:0000313" key="1">
    <source>
        <dbReference type="EMBL" id="MCH1626114.1"/>
    </source>
</evidence>
<dbReference type="Proteomes" id="UP001431131">
    <property type="component" value="Unassembled WGS sequence"/>
</dbReference>
<name>A0AAW5E3I5_9BACI</name>
<dbReference type="EMBL" id="JAKTTI010000018">
    <property type="protein sequence ID" value="MCH1626114.1"/>
    <property type="molecule type" value="Genomic_DNA"/>
</dbReference>
<dbReference type="RefSeq" id="WP_240256034.1">
    <property type="nucleotide sequence ID" value="NZ_JAKTTI010000018.1"/>
</dbReference>
<proteinExistence type="predicted"/>
<evidence type="ECO:0000313" key="2">
    <source>
        <dbReference type="Proteomes" id="UP001431131"/>
    </source>
</evidence>
<sequence>MELVPGREPKAITYQQFQDYTPEKLEMYENNVFFTEKERIRMLTLLLTNVGIKTMLKNLPSESRKELVEVVEEIEIEQKYLKVVEHVVSNFRQLKMNYDYQFDKQNQIVYIYCHLLDTNTIWLYSHIYDEETGEFKEKEKFHAFASAEVLRRLLNK</sequence>
<keyword evidence="2" id="KW-1185">Reference proteome</keyword>